<reference evidence="5" key="1">
    <citation type="submission" date="2016-10" db="EMBL/GenBank/DDBJ databases">
        <authorList>
            <person name="Varghese N."/>
            <person name="Submissions S."/>
        </authorList>
    </citation>
    <scope>NUCLEOTIDE SEQUENCE [LARGE SCALE GENOMIC DNA]</scope>
    <source>
        <strain evidence="5">DSM 25811 / CCM 8410 / LMG 26954 / E90</strain>
    </source>
</reference>
<dbReference type="EMBL" id="FMZO01000028">
    <property type="protein sequence ID" value="SDE23924.1"/>
    <property type="molecule type" value="Genomic_DNA"/>
</dbReference>
<dbReference type="InterPro" id="IPR012373">
    <property type="entry name" value="Ferrdict_sens_TM"/>
</dbReference>
<keyword evidence="1" id="KW-0812">Transmembrane</keyword>
<feature type="domain" description="Protein FecR C-terminal" evidence="3">
    <location>
        <begin position="297"/>
        <end position="364"/>
    </location>
</feature>
<evidence type="ECO:0000313" key="5">
    <source>
        <dbReference type="Proteomes" id="UP000198757"/>
    </source>
</evidence>
<dbReference type="STRING" id="1285928.SAMN04487894_12832"/>
<dbReference type="Proteomes" id="UP000198757">
    <property type="component" value="Unassembled WGS sequence"/>
</dbReference>
<dbReference type="GO" id="GO:0016989">
    <property type="term" value="F:sigma factor antagonist activity"/>
    <property type="evidence" value="ECO:0007669"/>
    <property type="project" value="TreeGrafter"/>
</dbReference>
<dbReference type="Gene3D" id="3.55.50.30">
    <property type="match status" value="1"/>
</dbReference>
<dbReference type="InterPro" id="IPR006860">
    <property type="entry name" value="FecR"/>
</dbReference>
<organism evidence="4 5">
    <name type="scientific">Niabella drilacis (strain DSM 25811 / CCM 8410 / CCUG 62505 / LMG 26954 / E90)</name>
    <dbReference type="NCBI Taxonomy" id="1285928"/>
    <lineage>
        <taxon>Bacteria</taxon>
        <taxon>Pseudomonadati</taxon>
        <taxon>Bacteroidota</taxon>
        <taxon>Chitinophagia</taxon>
        <taxon>Chitinophagales</taxon>
        <taxon>Chitinophagaceae</taxon>
        <taxon>Niabella</taxon>
    </lineage>
</organism>
<dbReference type="Gene3D" id="2.60.120.1440">
    <property type="match status" value="1"/>
</dbReference>
<sequence>MSCRLYMRNDDFIWNLMARAVYGEASASERQALQEYLAKSPDLQQQYELLYQLLKRTESSSPALQDDYTEQVQLLLTKTESPILPQAVKKVRRRLFYYGAAAAAVFAVAYWGFTQLYAPAGRLPLEGIYRLALDAPKGARKQLLLPDGSKVWLNGGSRLFYVTDFKGRSREVKLEGEAFFDVAHATAEGGGLRPFIVHAGNIDIKVLGTAFNVKAYANDPATTAVLYRGLISVTKHDGEKNFQPVLLYPNQKLVIPNILVAASSAVGGLREAIKIEAIDSTKAIAARVETAWMYNRLEFRGDDFVTLAHKMETWYNINIHFTDERVKELSFNGSFEKETLVQALEALKLANSFEYRVEHNEVLISSSR</sequence>
<dbReference type="PANTHER" id="PTHR30273:SF2">
    <property type="entry name" value="PROTEIN FECR"/>
    <property type="match status" value="1"/>
</dbReference>
<feature type="transmembrane region" description="Helical" evidence="1">
    <location>
        <begin position="95"/>
        <end position="113"/>
    </location>
</feature>
<evidence type="ECO:0000259" key="3">
    <source>
        <dbReference type="Pfam" id="PF16344"/>
    </source>
</evidence>
<accession>A0A1G7B9Z2</accession>
<name>A0A1G7B9Z2_NIADE</name>
<dbReference type="InterPro" id="IPR032508">
    <property type="entry name" value="FecR_C"/>
</dbReference>
<dbReference type="PANTHER" id="PTHR30273">
    <property type="entry name" value="PERIPLASMIC SIGNAL SENSOR AND SIGMA FACTOR ACTIVATOR FECR-RELATED"/>
    <property type="match status" value="1"/>
</dbReference>
<feature type="domain" description="FecR protein" evidence="2">
    <location>
        <begin position="136"/>
        <end position="231"/>
    </location>
</feature>
<evidence type="ECO:0000313" key="4">
    <source>
        <dbReference type="EMBL" id="SDE23924.1"/>
    </source>
</evidence>
<gene>
    <name evidence="4" type="ORF">SAMN04487894_12832</name>
</gene>
<dbReference type="AlphaFoldDB" id="A0A1G7B9Z2"/>
<protein>
    <submittedName>
        <fullName evidence="4">FecR family protein</fullName>
    </submittedName>
</protein>
<keyword evidence="1" id="KW-0472">Membrane</keyword>
<dbReference type="PIRSF" id="PIRSF018266">
    <property type="entry name" value="FecR"/>
    <property type="match status" value="1"/>
</dbReference>
<dbReference type="Pfam" id="PF16344">
    <property type="entry name" value="FecR_C"/>
    <property type="match status" value="1"/>
</dbReference>
<keyword evidence="1" id="KW-1133">Transmembrane helix</keyword>
<evidence type="ECO:0000259" key="2">
    <source>
        <dbReference type="Pfam" id="PF04773"/>
    </source>
</evidence>
<dbReference type="Pfam" id="PF04773">
    <property type="entry name" value="FecR"/>
    <property type="match status" value="1"/>
</dbReference>
<keyword evidence="5" id="KW-1185">Reference proteome</keyword>
<evidence type="ECO:0000256" key="1">
    <source>
        <dbReference type="SAM" id="Phobius"/>
    </source>
</evidence>
<proteinExistence type="predicted"/>